<keyword evidence="1" id="KW-0812">Transmembrane</keyword>
<proteinExistence type="predicted"/>
<dbReference type="AlphaFoldDB" id="A0A147BAK7"/>
<accession>A0A147BAK7</accession>
<reference evidence="2" key="1">
    <citation type="journal article" date="2018" name="PLoS Negl. Trop. Dis.">
        <title>Sialome diversity of ticks revealed by RNAseq of single tick salivary glands.</title>
        <authorList>
            <person name="Perner J."/>
            <person name="Kropackova S."/>
            <person name="Kopacek P."/>
            <person name="Ribeiro J.M."/>
        </authorList>
    </citation>
    <scope>NUCLEOTIDE SEQUENCE</scope>
    <source>
        <strain evidence="2">Siblings of single egg batch collected in Ceske Budejovice</strain>
        <tissue evidence="2">Salivary glands</tissue>
    </source>
</reference>
<feature type="transmembrane region" description="Helical" evidence="1">
    <location>
        <begin position="6"/>
        <end position="26"/>
    </location>
</feature>
<feature type="transmembrane region" description="Helical" evidence="1">
    <location>
        <begin position="47"/>
        <end position="72"/>
    </location>
</feature>
<keyword evidence="1" id="KW-1133">Transmembrane helix</keyword>
<evidence type="ECO:0000313" key="2">
    <source>
        <dbReference type="EMBL" id="JAR87784.1"/>
    </source>
</evidence>
<keyword evidence="1" id="KW-0472">Membrane</keyword>
<name>A0A147BAK7_IXORI</name>
<sequence length="82" mass="9582">MIIYDIYLLFSYLYLLIYFPALETATDPRSGPLAKTFGDPCCKGWGVLRYLFTTFLFCVFCIVCFLVIYIFFVVVKMPVTEF</sequence>
<organism evidence="2">
    <name type="scientific">Ixodes ricinus</name>
    <name type="common">Common tick</name>
    <name type="synonym">Acarus ricinus</name>
    <dbReference type="NCBI Taxonomy" id="34613"/>
    <lineage>
        <taxon>Eukaryota</taxon>
        <taxon>Metazoa</taxon>
        <taxon>Ecdysozoa</taxon>
        <taxon>Arthropoda</taxon>
        <taxon>Chelicerata</taxon>
        <taxon>Arachnida</taxon>
        <taxon>Acari</taxon>
        <taxon>Parasitiformes</taxon>
        <taxon>Ixodida</taxon>
        <taxon>Ixodoidea</taxon>
        <taxon>Ixodidae</taxon>
        <taxon>Ixodinae</taxon>
        <taxon>Ixodes</taxon>
    </lineage>
</organism>
<protein>
    <submittedName>
        <fullName evidence="2">Uncharacterized protein</fullName>
    </submittedName>
</protein>
<evidence type="ECO:0000256" key="1">
    <source>
        <dbReference type="SAM" id="Phobius"/>
    </source>
</evidence>
<dbReference type="EMBL" id="GEGO01007620">
    <property type="protein sequence ID" value="JAR87784.1"/>
    <property type="molecule type" value="Transcribed_RNA"/>
</dbReference>